<proteinExistence type="inferred from homology"/>
<dbReference type="SMART" id="SM00175">
    <property type="entry name" value="RAB"/>
    <property type="match status" value="1"/>
</dbReference>
<keyword evidence="3" id="KW-0342">GTP-binding</keyword>
<gene>
    <name evidence="8" type="ORF">LSAT_V11C400177250</name>
</gene>
<dbReference type="GO" id="GO:0005768">
    <property type="term" value="C:endosome"/>
    <property type="evidence" value="ECO:0000318"/>
    <property type="project" value="GO_Central"/>
</dbReference>
<dbReference type="PRINTS" id="PR00449">
    <property type="entry name" value="RASTRNSFRMNG"/>
</dbReference>
<evidence type="ECO:0000256" key="7">
    <source>
        <dbReference type="ARBA" id="ARBA00037868"/>
    </source>
</evidence>
<dbReference type="NCBIfam" id="TIGR00231">
    <property type="entry name" value="small_GTP"/>
    <property type="match status" value="1"/>
</dbReference>
<keyword evidence="2" id="KW-0547">Nucleotide-binding</keyword>
<dbReference type="Gene3D" id="3.40.50.300">
    <property type="entry name" value="P-loop containing nucleotide triphosphate hydrolases"/>
    <property type="match status" value="1"/>
</dbReference>
<reference evidence="8 9" key="1">
    <citation type="journal article" date="2017" name="Nat. Commun.">
        <title>Genome assembly with in vitro proximity ligation data and whole-genome triplication in lettuce.</title>
        <authorList>
            <person name="Reyes-Chin-Wo S."/>
            <person name="Wang Z."/>
            <person name="Yang X."/>
            <person name="Kozik A."/>
            <person name="Arikit S."/>
            <person name="Song C."/>
            <person name="Xia L."/>
            <person name="Froenicke L."/>
            <person name="Lavelle D.O."/>
            <person name="Truco M.J."/>
            <person name="Xia R."/>
            <person name="Zhu S."/>
            <person name="Xu C."/>
            <person name="Xu H."/>
            <person name="Xu X."/>
            <person name="Cox K."/>
            <person name="Korf I."/>
            <person name="Meyers B.C."/>
            <person name="Michelmore R.W."/>
        </authorList>
    </citation>
    <scope>NUCLEOTIDE SEQUENCE [LARGE SCALE GENOMIC DNA]</scope>
    <source>
        <strain evidence="9">cv. Salinas</strain>
        <tissue evidence="8">Seedlings</tissue>
    </source>
</reference>
<evidence type="ECO:0000313" key="9">
    <source>
        <dbReference type="Proteomes" id="UP000235145"/>
    </source>
</evidence>
<dbReference type="Pfam" id="PF00071">
    <property type="entry name" value="Ras"/>
    <property type="match status" value="1"/>
</dbReference>
<keyword evidence="5" id="KW-0449">Lipoprotein</keyword>
<dbReference type="PROSITE" id="PS51419">
    <property type="entry name" value="RAB"/>
    <property type="match status" value="1"/>
</dbReference>
<evidence type="ECO:0000256" key="3">
    <source>
        <dbReference type="ARBA" id="ARBA00023134"/>
    </source>
</evidence>
<dbReference type="InterPro" id="IPR005225">
    <property type="entry name" value="Small_GTP-bd"/>
</dbReference>
<dbReference type="SMART" id="SM00176">
    <property type="entry name" value="RAN"/>
    <property type="match status" value="1"/>
</dbReference>
<evidence type="ECO:0000256" key="4">
    <source>
        <dbReference type="ARBA" id="ARBA00023136"/>
    </source>
</evidence>
<dbReference type="GO" id="GO:0005525">
    <property type="term" value="F:GTP binding"/>
    <property type="evidence" value="ECO:0000318"/>
    <property type="project" value="GO_Central"/>
</dbReference>
<dbReference type="GO" id="GO:0016192">
    <property type="term" value="P:vesicle-mediated transport"/>
    <property type="evidence" value="ECO:0000318"/>
    <property type="project" value="GO_Central"/>
</dbReference>
<evidence type="ECO:0000256" key="1">
    <source>
        <dbReference type="ARBA" id="ARBA00006270"/>
    </source>
</evidence>
<keyword evidence="6" id="KW-0636">Prenylation</keyword>
<evidence type="ECO:0000313" key="8">
    <source>
        <dbReference type="EMBL" id="KAJ0213345.1"/>
    </source>
</evidence>
<organism evidence="8 9">
    <name type="scientific">Lactuca sativa</name>
    <name type="common">Garden lettuce</name>
    <dbReference type="NCBI Taxonomy" id="4236"/>
    <lineage>
        <taxon>Eukaryota</taxon>
        <taxon>Viridiplantae</taxon>
        <taxon>Streptophyta</taxon>
        <taxon>Embryophyta</taxon>
        <taxon>Tracheophyta</taxon>
        <taxon>Spermatophyta</taxon>
        <taxon>Magnoliopsida</taxon>
        <taxon>eudicotyledons</taxon>
        <taxon>Gunneridae</taxon>
        <taxon>Pentapetalae</taxon>
        <taxon>asterids</taxon>
        <taxon>campanulids</taxon>
        <taxon>Asterales</taxon>
        <taxon>Asteraceae</taxon>
        <taxon>Cichorioideae</taxon>
        <taxon>Cichorieae</taxon>
        <taxon>Lactucinae</taxon>
        <taxon>Lactuca</taxon>
    </lineage>
</organism>
<comment type="similarity">
    <text evidence="1">Belongs to the small GTPase superfamily. Rab family.</text>
</comment>
<dbReference type="Proteomes" id="UP000235145">
    <property type="component" value="Unassembled WGS sequence"/>
</dbReference>
<evidence type="ECO:0000256" key="5">
    <source>
        <dbReference type="ARBA" id="ARBA00023288"/>
    </source>
</evidence>
<sequence>MVANEFILKSSATIGVEFANSSIEVGGKIIKAQIWDTAGQEKYRAITSAYYRGAVGALIVYDISRKITFENVEKWLKEVRDHKDQNMVIVLLGNKADQTNLREVQREDAKAFAERENINLFMETSALDKSCVDNAFTKVLTQIYHMDNRRKVEPKGQTKNLGGHEDVGIKRASVDITNEQCNGLQDLVMASGSNSEDQYSSINEPPRLSSVDNFSIWKNRMIGYLNFVDNKLVETIKEGRTKLSDEDKQKVGLDYTAMHILSVSLPDEVYHFVMNCESAKEMWDNLIVLFEGTDETMDSRRLLLIQQYEVFTCKPDESLTQTYLRFNNLINDLRQHRKTLDNDEIVNKFLKSLSSDWELVTFLIRQTKNLKTMSLESLYGHLLTYEPEIKNE</sequence>
<dbReference type="SMART" id="SM00173">
    <property type="entry name" value="RAS"/>
    <property type="match status" value="1"/>
</dbReference>
<dbReference type="SMART" id="SM00174">
    <property type="entry name" value="RHO"/>
    <property type="match status" value="1"/>
</dbReference>
<evidence type="ECO:0000256" key="2">
    <source>
        <dbReference type="ARBA" id="ARBA00022741"/>
    </source>
</evidence>
<dbReference type="InterPro" id="IPR027417">
    <property type="entry name" value="P-loop_NTPase"/>
</dbReference>
<accession>A0A9R1VZ35</accession>
<dbReference type="PANTHER" id="PTHR47979">
    <property type="entry name" value="DRAB11-RELATED"/>
    <property type="match status" value="1"/>
</dbReference>
<comment type="subcellular location">
    <subcellularLocation>
        <location evidence="7">Endomembrane system</location>
        <topology evidence="7">Lipid-anchor</topology>
    </subcellularLocation>
</comment>
<dbReference type="InterPro" id="IPR050209">
    <property type="entry name" value="Rab_GTPases_membrane_traffic"/>
</dbReference>
<dbReference type="Pfam" id="PF14223">
    <property type="entry name" value="Retrotran_gag_2"/>
    <property type="match status" value="1"/>
</dbReference>
<protein>
    <submittedName>
        <fullName evidence="8">Uncharacterized protein</fullName>
    </submittedName>
</protein>
<dbReference type="GO" id="GO:0003924">
    <property type="term" value="F:GTPase activity"/>
    <property type="evidence" value="ECO:0000318"/>
    <property type="project" value="GO_Central"/>
</dbReference>
<dbReference type="FunFam" id="3.40.50.300:FF:000274">
    <property type="entry name" value="ras-related protein RABA5a"/>
    <property type="match status" value="1"/>
</dbReference>
<comment type="caution">
    <text evidence="8">The sequence shown here is derived from an EMBL/GenBank/DDBJ whole genome shotgun (WGS) entry which is preliminary data.</text>
</comment>
<dbReference type="InterPro" id="IPR001806">
    <property type="entry name" value="Small_GTPase"/>
</dbReference>
<dbReference type="PROSITE" id="PS51421">
    <property type="entry name" value="RAS"/>
    <property type="match status" value="1"/>
</dbReference>
<evidence type="ECO:0000256" key="6">
    <source>
        <dbReference type="ARBA" id="ARBA00023289"/>
    </source>
</evidence>
<name>A0A9R1VZ35_LACSA</name>
<dbReference type="SUPFAM" id="SSF52540">
    <property type="entry name" value="P-loop containing nucleoside triphosphate hydrolases"/>
    <property type="match status" value="1"/>
</dbReference>
<dbReference type="EMBL" id="NBSK02000004">
    <property type="protein sequence ID" value="KAJ0213345.1"/>
    <property type="molecule type" value="Genomic_DNA"/>
</dbReference>
<keyword evidence="9" id="KW-1185">Reference proteome</keyword>
<dbReference type="AlphaFoldDB" id="A0A9R1VZ35"/>
<keyword evidence="4" id="KW-0472">Membrane</keyword>